<name>A0ABR2N8E3_9ROSI</name>
<sequence>MEVIPTIAGQNPTVVSHDTRAHYGHHSVVKIVEQGDVWILPNLILVNLDHNCPKLSCEINIHEILNPGDPSQIVDRELHSFDEEDMLEWSEEDAMADAGEE</sequence>
<accession>A0ABR2N8E3</accession>
<dbReference type="Proteomes" id="UP001396334">
    <property type="component" value="Unassembled WGS sequence"/>
</dbReference>
<gene>
    <name evidence="1" type="ORF">V6N11_084174</name>
</gene>
<evidence type="ECO:0000313" key="2">
    <source>
        <dbReference type="Proteomes" id="UP001396334"/>
    </source>
</evidence>
<evidence type="ECO:0000313" key="1">
    <source>
        <dbReference type="EMBL" id="KAK8972331.1"/>
    </source>
</evidence>
<reference evidence="1 2" key="1">
    <citation type="journal article" date="2024" name="G3 (Bethesda)">
        <title>Genome assembly of Hibiscus sabdariffa L. provides insights into metabolisms of medicinal natural products.</title>
        <authorList>
            <person name="Kim T."/>
        </authorList>
    </citation>
    <scope>NUCLEOTIDE SEQUENCE [LARGE SCALE GENOMIC DNA]</scope>
    <source>
        <strain evidence="1">TK-2024</strain>
        <tissue evidence="1">Old leaves</tissue>
    </source>
</reference>
<comment type="caution">
    <text evidence="1">The sequence shown here is derived from an EMBL/GenBank/DDBJ whole genome shotgun (WGS) entry which is preliminary data.</text>
</comment>
<dbReference type="EMBL" id="JBBPBN010000218">
    <property type="protein sequence ID" value="KAK8972331.1"/>
    <property type="molecule type" value="Genomic_DNA"/>
</dbReference>
<organism evidence="1 2">
    <name type="scientific">Hibiscus sabdariffa</name>
    <name type="common">roselle</name>
    <dbReference type="NCBI Taxonomy" id="183260"/>
    <lineage>
        <taxon>Eukaryota</taxon>
        <taxon>Viridiplantae</taxon>
        <taxon>Streptophyta</taxon>
        <taxon>Embryophyta</taxon>
        <taxon>Tracheophyta</taxon>
        <taxon>Spermatophyta</taxon>
        <taxon>Magnoliopsida</taxon>
        <taxon>eudicotyledons</taxon>
        <taxon>Gunneridae</taxon>
        <taxon>Pentapetalae</taxon>
        <taxon>rosids</taxon>
        <taxon>malvids</taxon>
        <taxon>Malvales</taxon>
        <taxon>Malvaceae</taxon>
        <taxon>Malvoideae</taxon>
        <taxon>Hibiscus</taxon>
    </lineage>
</organism>
<proteinExistence type="predicted"/>
<keyword evidence="2" id="KW-1185">Reference proteome</keyword>
<protein>
    <submittedName>
        <fullName evidence="1">Uncharacterized protein</fullName>
    </submittedName>
</protein>